<evidence type="ECO:0000313" key="4">
    <source>
        <dbReference type="Proteomes" id="UP000245680"/>
    </source>
</evidence>
<feature type="compositionally biased region" description="Low complexity" evidence="1">
    <location>
        <begin position="98"/>
        <end position="115"/>
    </location>
</feature>
<evidence type="ECO:0008006" key="5">
    <source>
        <dbReference type="Google" id="ProtNLM"/>
    </source>
</evidence>
<dbReference type="OrthoDB" id="7863585at2"/>
<feature type="chain" id="PRO_5016155640" description="DUF2946 domain-containing protein" evidence="2">
    <location>
        <begin position="24"/>
        <end position="115"/>
    </location>
</feature>
<dbReference type="Proteomes" id="UP000245680">
    <property type="component" value="Unassembled WGS sequence"/>
</dbReference>
<dbReference type="AlphaFoldDB" id="A0A2V2L834"/>
<keyword evidence="4" id="KW-1185">Reference proteome</keyword>
<evidence type="ECO:0000313" key="3">
    <source>
        <dbReference type="EMBL" id="PWR01540.1"/>
    </source>
</evidence>
<feature type="signal peptide" evidence="2">
    <location>
        <begin position="1"/>
        <end position="23"/>
    </location>
</feature>
<reference evidence="3 4" key="1">
    <citation type="submission" date="2018-05" db="EMBL/GenBank/DDBJ databases">
        <title>Rhodobacteraceae gen. nov., sp. nov. isolated from sea water.</title>
        <authorList>
            <person name="Ren Y."/>
        </authorList>
    </citation>
    <scope>NUCLEOTIDE SEQUENCE [LARGE SCALE GENOMIC DNA]</scope>
    <source>
        <strain evidence="3 4">TG-679</strain>
    </source>
</reference>
<comment type="caution">
    <text evidence="3">The sequence shown here is derived from an EMBL/GenBank/DDBJ whole genome shotgun (WGS) entry which is preliminary data.</text>
</comment>
<sequence>MAAVSPLLALGLAVLMLVTSVHAGQMRGQPRAAGSAVLCVGGEAVRVAVDADGQPVVPPHLCPDCVVSLAAVPPLPALDVPLRATRHAQVWPTRDIAPRTPRAAGPLARGPPVAG</sequence>
<evidence type="ECO:0000256" key="1">
    <source>
        <dbReference type="SAM" id="MobiDB-lite"/>
    </source>
</evidence>
<dbReference type="RefSeq" id="WP_109812581.1">
    <property type="nucleotide sequence ID" value="NZ_QGKU01000048.1"/>
</dbReference>
<gene>
    <name evidence="3" type="ORF">DKT77_15470</name>
</gene>
<proteinExistence type="predicted"/>
<protein>
    <recommendedName>
        <fullName evidence="5">DUF2946 domain-containing protein</fullName>
    </recommendedName>
</protein>
<keyword evidence="2" id="KW-0732">Signal</keyword>
<dbReference type="EMBL" id="QGKU01000048">
    <property type="protein sequence ID" value="PWR01540.1"/>
    <property type="molecule type" value="Genomic_DNA"/>
</dbReference>
<feature type="region of interest" description="Disordered" evidence="1">
    <location>
        <begin position="93"/>
        <end position="115"/>
    </location>
</feature>
<accession>A0A2V2L834</accession>
<name>A0A2V2L834_9RHOB</name>
<evidence type="ECO:0000256" key="2">
    <source>
        <dbReference type="SAM" id="SignalP"/>
    </source>
</evidence>
<organism evidence="3 4">
    <name type="scientific">Meridianimarinicoccus roseus</name>
    <dbReference type="NCBI Taxonomy" id="2072018"/>
    <lineage>
        <taxon>Bacteria</taxon>
        <taxon>Pseudomonadati</taxon>
        <taxon>Pseudomonadota</taxon>
        <taxon>Alphaproteobacteria</taxon>
        <taxon>Rhodobacterales</taxon>
        <taxon>Paracoccaceae</taxon>
        <taxon>Meridianimarinicoccus</taxon>
    </lineage>
</organism>